<reference evidence="1 2" key="1">
    <citation type="submission" date="2018-07" db="EMBL/GenBank/DDBJ databases">
        <title>A high quality draft genome assembly of the barn swallow (H. rustica rustica).</title>
        <authorList>
            <person name="Formenti G."/>
            <person name="Chiara M."/>
            <person name="Poveda L."/>
            <person name="Francoijs K.-J."/>
            <person name="Bonisoli-Alquati A."/>
            <person name="Canova L."/>
            <person name="Gianfranceschi L."/>
            <person name="Horner D.S."/>
            <person name="Saino N."/>
        </authorList>
    </citation>
    <scope>NUCLEOTIDE SEQUENCE [LARGE SCALE GENOMIC DNA]</scope>
    <source>
        <strain evidence="1">Chelidonia</strain>
        <tissue evidence="1">Blood</tissue>
    </source>
</reference>
<keyword evidence="2" id="KW-1185">Reference proteome</keyword>
<dbReference type="Proteomes" id="UP000269221">
    <property type="component" value="Unassembled WGS sequence"/>
</dbReference>
<protein>
    <submittedName>
        <fullName evidence="1">Uncharacterized protein</fullName>
    </submittedName>
</protein>
<dbReference type="EMBL" id="QRBI01000104">
    <property type="protein sequence ID" value="RMC15820.1"/>
    <property type="molecule type" value="Genomic_DNA"/>
</dbReference>
<gene>
    <name evidence="1" type="ORF">DUI87_08024</name>
</gene>
<evidence type="ECO:0000313" key="2">
    <source>
        <dbReference type="Proteomes" id="UP000269221"/>
    </source>
</evidence>
<name>A0A3M0KYJ5_HIRRU</name>
<dbReference type="OrthoDB" id="10567905at2759"/>
<proteinExistence type="predicted"/>
<sequence>MTMSQQCPCGQKGQWYLELQQEASGQQVEGVDLAPLLGLKYQNLSPSVKERGSSGESQIWSKHYARLKIAMINQKMTHKTYSLQE</sequence>
<comment type="caution">
    <text evidence="1">The sequence shown here is derived from an EMBL/GenBank/DDBJ whole genome shotgun (WGS) entry which is preliminary data.</text>
</comment>
<accession>A0A3M0KYJ5</accession>
<evidence type="ECO:0000313" key="1">
    <source>
        <dbReference type="EMBL" id="RMC15820.1"/>
    </source>
</evidence>
<organism evidence="1 2">
    <name type="scientific">Hirundo rustica rustica</name>
    <dbReference type="NCBI Taxonomy" id="333673"/>
    <lineage>
        <taxon>Eukaryota</taxon>
        <taxon>Metazoa</taxon>
        <taxon>Chordata</taxon>
        <taxon>Craniata</taxon>
        <taxon>Vertebrata</taxon>
        <taxon>Euteleostomi</taxon>
        <taxon>Archelosauria</taxon>
        <taxon>Archosauria</taxon>
        <taxon>Dinosauria</taxon>
        <taxon>Saurischia</taxon>
        <taxon>Theropoda</taxon>
        <taxon>Coelurosauria</taxon>
        <taxon>Aves</taxon>
        <taxon>Neognathae</taxon>
        <taxon>Neoaves</taxon>
        <taxon>Telluraves</taxon>
        <taxon>Australaves</taxon>
        <taxon>Passeriformes</taxon>
        <taxon>Sylvioidea</taxon>
        <taxon>Hirundinidae</taxon>
        <taxon>Hirundo</taxon>
    </lineage>
</organism>
<dbReference type="AlphaFoldDB" id="A0A3M0KYJ5"/>